<evidence type="ECO:0000256" key="1">
    <source>
        <dbReference type="ARBA" id="ARBA00007003"/>
    </source>
</evidence>
<dbReference type="GO" id="GO:0010468">
    <property type="term" value="P:regulation of gene expression"/>
    <property type="evidence" value="ECO:0007669"/>
    <property type="project" value="InterPro"/>
</dbReference>
<keyword evidence="2" id="KW-0244">Early protein</keyword>
<dbReference type="KEGG" id="vg:26887584"/>
<evidence type="ECO:0000313" key="5">
    <source>
        <dbReference type="Proteomes" id="UP000167073"/>
    </source>
</evidence>
<dbReference type="EMBL" id="JQ596859">
    <property type="protein sequence ID" value="AFR32504.1"/>
    <property type="molecule type" value="Genomic_DNA"/>
</dbReference>
<feature type="region of interest" description="Disordered" evidence="3">
    <location>
        <begin position="208"/>
        <end position="237"/>
    </location>
</feature>
<sequence>MPKRDVIALAADAAPGGGAGVAADDGVAADARDDGAAPGGQLEDAAGVAGARRADRGSTKRPRMRIYSDSSDEDSAPSVSNLGPEAAAHAHPRRSCRLAQARKASEWQLDLYGVRHNVNQLFRAINSSPNPHCGANRLRKVIVDVYLMGYCRKRLKSNMWGHLLQVSGDRAFRAANRITKVERRFSPGELPERLSPLNTRLYGPLCDGEVSDSDVHTSDESDDARSLRGEEDDVSDATGQELSDATMAGGELSSASTASSPRLGVEERLSQEFSDFDWTASSQSSQPWLSVVVADTNSSDEQCTVPSSGGCRKMMFGSSCPYPCGKTFLSDSSASQDN</sequence>
<evidence type="ECO:0000313" key="4">
    <source>
        <dbReference type="EMBL" id="AFR32504.1"/>
    </source>
</evidence>
<feature type="region of interest" description="Disordered" evidence="3">
    <location>
        <begin position="1"/>
        <end position="94"/>
    </location>
</feature>
<dbReference type="GeneID" id="26887584"/>
<dbReference type="RefSeq" id="YP_009230195.1">
    <property type="nucleotide sequence ID" value="NC_029311.1"/>
</dbReference>
<dbReference type="InterPro" id="IPR003403">
    <property type="entry name" value="IE68"/>
</dbReference>
<name>J9QWN2_9ALPH</name>
<evidence type="ECO:0000256" key="2">
    <source>
        <dbReference type="ARBA" id="ARBA00022518"/>
    </source>
</evidence>
<feature type="compositionally biased region" description="Basic and acidic residues" evidence="3">
    <location>
        <begin position="213"/>
        <end position="229"/>
    </location>
</feature>
<accession>J9QWN2</accession>
<dbReference type="Pfam" id="PF02479">
    <property type="entry name" value="Herpes_IE68"/>
    <property type="match status" value="1"/>
</dbReference>
<proteinExistence type="inferred from homology"/>
<protein>
    <submittedName>
        <fullName evidence="4">Regulatory protein ICP22</fullName>
    </submittedName>
</protein>
<gene>
    <name evidence="4" type="primary">US1</name>
</gene>
<comment type="similarity">
    <text evidence="1">Belongs to the herpesviridae ICP22 family.</text>
</comment>
<dbReference type="Proteomes" id="UP000167073">
    <property type="component" value="Segment"/>
</dbReference>
<organism evidence="4 5">
    <name type="scientific">Leporid alphaherpesvirus 4</name>
    <dbReference type="NCBI Taxonomy" id="481315"/>
    <lineage>
        <taxon>Viruses</taxon>
        <taxon>Duplodnaviria</taxon>
        <taxon>Heunggongvirae</taxon>
        <taxon>Peploviricota</taxon>
        <taxon>Herviviricetes</taxon>
        <taxon>Herpesvirales</taxon>
        <taxon>Orthoherpesviridae</taxon>
        <taxon>Alphaherpesvirinae</taxon>
        <taxon>Simplexvirus</taxon>
        <taxon>Simplexvirus leporidalpha4</taxon>
    </lineage>
</organism>
<dbReference type="OrthoDB" id="18519at10239"/>
<reference evidence="4 5" key="1">
    <citation type="journal article" date="2012" name="Virology">
        <title>Analysis of the genome of leporid herpesvirus 4.</title>
        <authorList>
            <person name="Babra B."/>
            <person name="Watson G."/>
            <person name="Xu W."/>
            <person name="Jeffrey B.M."/>
            <person name="Xu J.R."/>
            <person name="Rockey D.D."/>
            <person name="Rohrmann G.F."/>
            <person name="Jin L."/>
        </authorList>
    </citation>
    <scope>NUCLEOTIDE SEQUENCE [LARGE SCALE GENOMIC DNA]</scope>
    <source>
        <strain evidence="4">LHV4012612</strain>
    </source>
</reference>
<keyword evidence="5" id="KW-1185">Reference proteome</keyword>
<evidence type="ECO:0000256" key="3">
    <source>
        <dbReference type="SAM" id="MobiDB-lite"/>
    </source>
</evidence>